<keyword evidence="3" id="KW-1185">Reference proteome</keyword>
<protein>
    <recommendedName>
        <fullName evidence="1">HEPN like Abia C-terminal domain-containing protein</fullName>
    </recommendedName>
</protein>
<dbReference type="KEGG" id="ssg:Selsp_0069"/>
<name>F4EXB3_SELS3</name>
<evidence type="ECO:0000313" key="2">
    <source>
        <dbReference type="EMBL" id="AEB99049.1"/>
    </source>
</evidence>
<proteinExistence type="predicted"/>
<sequence length="635" mass="75607">MFDISYTDWKSVCEMCFNLKQNTCKAYLQWFPFGELPYQDKKYICSEKFYRKYIQNPAVFLYSKTMYQTENFLQKTDGSFRESFLVSPLLYLLLQGIGKVIHDQYSSQRSSEISVYYAGSYEDKNMCASYKPSYDRFFKILNIYAKEYKYFIKTDIANFFSNIKINKLISHVDAICNREKIAFSQMQLTLFKEILNYCGNGQFPLIENSVASSFLSTIVYLDDIDAALYKYISTKVKCICSFRMVRYVDDMYILFSSESAFEELHETYNIIKNEYSSILKGKGLALNMKKCCLKETTKLKGELKKSLYDRSFQEEKWRIKNTFVSEIGSFLDALLEELSNDSLDTERYNEIIDKYFSLNDMEVTPDEIFNSVIYESRNNLMWRNPFIVDKIMRLIKKNIAFITLDPKRLTSMILKTREEKVIKAFLAQLFKKDKNDTWNAYDTTITISYLVQRRFRHGDLLHVLNRRHPHLFQYYENYCRKSFIADLRKGENWRLITALVQDQIAYYLYFMYLCEYKKGNFMTSFAYYKSYFDRVTADLAFLRNPKGENKPKYRKFYKKKRLCEFYEEFDDSAYNIIDKAQALRYANPLTHSSSELLSDENTSERLKQSIRELSTLLDRYIAQYDTRVNSSKLFC</sequence>
<dbReference type="OrthoDB" id="9780724at2"/>
<dbReference type="Pfam" id="PF18732">
    <property type="entry name" value="HEPN_AbiA_CTD"/>
    <property type="match status" value="1"/>
</dbReference>
<dbReference type="HOGENOM" id="CLU_430758_0_0_9"/>
<dbReference type="Proteomes" id="UP000011124">
    <property type="component" value="Chromosome"/>
</dbReference>
<feature type="domain" description="HEPN like Abia C-terminal" evidence="1">
    <location>
        <begin position="493"/>
        <end position="624"/>
    </location>
</feature>
<dbReference type="InterPro" id="IPR030986">
    <property type="entry name" value="AbiA"/>
</dbReference>
<dbReference type="EMBL" id="CP002637">
    <property type="protein sequence ID" value="AEB99049.1"/>
    <property type="molecule type" value="Genomic_DNA"/>
</dbReference>
<dbReference type="AlphaFoldDB" id="F4EXB3"/>
<dbReference type="RefSeq" id="WP_013740480.1">
    <property type="nucleotide sequence ID" value="NC_015437.1"/>
</dbReference>
<evidence type="ECO:0000313" key="3">
    <source>
        <dbReference type="Proteomes" id="UP000011124"/>
    </source>
</evidence>
<dbReference type="InterPro" id="IPR041026">
    <property type="entry name" value="HEPN_AbiA_CTD"/>
</dbReference>
<accession>F4EXB3</accession>
<dbReference type="CDD" id="cd01646">
    <property type="entry name" value="RT_Bac_retron_I"/>
    <property type="match status" value="1"/>
</dbReference>
<dbReference type="NCBIfam" id="TIGR04499">
    <property type="entry name" value="abortive_AbiA"/>
    <property type="match status" value="1"/>
</dbReference>
<reference evidence="2 3" key="1">
    <citation type="submission" date="2011-04" db="EMBL/GenBank/DDBJ databases">
        <title>The complete genome of Selenomonas sputigena DSM 20758.</title>
        <authorList>
            <consortium name="US DOE Joint Genome Institute (JGI-PGF)"/>
            <person name="Lucas S."/>
            <person name="Copeland A."/>
            <person name="Lapidus A."/>
            <person name="Bruce D."/>
            <person name="Goodwin L."/>
            <person name="Pitluck S."/>
            <person name="Peters L."/>
            <person name="Kyrpides N."/>
            <person name="Mavromatis K."/>
            <person name="Ivanova N."/>
            <person name="Ovchinnikova G."/>
            <person name="Teshima H."/>
            <person name="Detter J.C."/>
            <person name="Tapia R."/>
            <person name="Han C."/>
            <person name="Land M."/>
            <person name="Hauser L."/>
            <person name="Markowitz V."/>
            <person name="Cheng J.-F."/>
            <person name="Hugenholtz P."/>
            <person name="Woyke T."/>
            <person name="Wu D."/>
            <person name="Gronow S."/>
            <person name="Wellnitz S."/>
            <person name="Schneider S."/>
            <person name="Klenk H.-P."/>
            <person name="Eisen J.A."/>
        </authorList>
    </citation>
    <scope>NUCLEOTIDE SEQUENCE [LARGE SCALE GENOMIC DNA]</scope>
    <source>
        <strain evidence="3">ATCC 35185 / DSM 20758 / VPI D19B-28</strain>
    </source>
</reference>
<gene>
    <name evidence="2" type="ordered locus">Selsp_0069</name>
</gene>
<organism evidence="2 3">
    <name type="scientific">Selenomonas sputigena (strain ATCC 35185 / DSM 20758 / CCUG 44933 / VPI D19B-28)</name>
    <dbReference type="NCBI Taxonomy" id="546271"/>
    <lineage>
        <taxon>Bacteria</taxon>
        <taxon>Bacillati</taxon>
        <taxon>Bacillota</taxon>
        <taxon>Negativicutes</taxon>
        <taxon>Selenomonadales</taxon>
        <taxon>Selenomonadaceae</taxon>
        <taxon>Selenomonas</taxon>
    </lineage>
</organism>
<evidence type="ECO:0000259" key="1">
    <source>
        <dbReference type="Pfam" id="PF18732"/>
    </source>
</evidence>